<evidence type="ECO:0000259" key="2">
    <source>
        <dbReference type="Pfam" id="PF01609"/>
    </source>
</evidence>
<dbReference type="Pfam" id="PF13460">
    <property type="entry name" value="NAD_binding_10"/>
    <property type="match status" value="1"/>
</dbReference>
<feature type="domain" description="NAD(P)-binding" evidence="3">
    <location>
        <begin position="8"/>
        <end position="111"/>
    </location>
</feature>
<dbReference type="PANTHER" id="PTHR48079">
    <property type="entry name" value="PROTEIN YEEZ"/>
    <property type="match status" value="1"/>
</dbReference>
<accession>A0A8T4IXH2</accession>
<dbReference type="AlphaFoldDB" id="A0A8T4IXH2"/>
<proteinExistence type="predicted"/>
<dbReference type="Gene3D" id="3.40.50.720">
    <property type="entry name" value="NAD(P)-binding Rossmann-like Domain"/>
    <property type="match status" value="1"/>
</dbReference>
<keyword evidence="5" id="KW-1185">Reference proteome</keyword>
<dbReference type="InterPro" id="IPR051783">
    <property type="entry name" value="NAD(P)-dependent_oxidoreduct"/>
</dbReference>
<dbReference type="EMBL" id="JAGSMN010000813">
    <property type="protein sequence ID" value="MBR7677036.1"/>
    <property type="molecule type" value="Genomic_DNA"/>
</dbReference>
<dbReference type="Proteomes" id="UP000675554">
    <property type="component" value="Unassembled WGS sequence"/>
</dbReference>
<dbReference type="GO" id="GO:0004029">
    <property type="term" value="F:aldehyde dehydrogenase (NAD+) activity"/>
    <property type="evidence" value="ECO:0007669"/>
    <property type="project" value="TreeGrafter"/>
</dbReference>
<dbReference type="InterPro" id="IPR016040">
    <property type="entry name" value="NAD(P)-bd_dom"/>
</dbReference>
<evidence type="ECO:0000256" key="1">
    <source>
        <dbReference type="SAM" id="MobiDB-lite"/>
    </source>
</evidence>
<protein>
    <submittedName>
        <fullName evidence="4">NAD(P)H-binding protein</fullName>
    </submittedName>
</protein>
<dbReference type="SUPFAM" id="SSF51735">
    <property type="entry name" value="NAD(P)-binding Rossmann-fold domains"/>
    <property type="match status" value="1"/>
</dbReference>
<dbReference type="GO" id="GO:0004803">
    <property type="term" value="F:transposase activity"/>
    <property type="evidence" value="ECO:0007669"/>
    <property type="project" value="InterPro"/>
</dbReference>
<feature type="region of interest" description="Disordered" evidence="1">
    <location>
        <begin position="323"/>
        <end position="343"/>
    </location>
</feature>
<dbReference type="GO" id="GO:0005737">
    <property type="term" value="C:cytoplasm"/>
    <property type="evidence" value="ECO:0007669"/>
    <property type="project" value="TreeGrafter"/>
</dbReference>
<dbReference type="Pfam" id="PF01609">
    <property type="entry name" value="DDE_Tnp_1"/>
    <property type="match status" value="1"/>
</dbReference>
<comment type="caution">
    <text evidence="4">The sequence shown here is derived from an EMBL/GenBank/DDBJ whole genome shotgun (WGS) entry which is preliminary data.</text>
</comment>
<dbReference type="GO" id="GO:0006313">
    <property type="term" value="P:DNA transposition"/>
    <property type="evidence" value="ECO:0007669"/>
    <property type="project" value="InterPro"/>
</dbReference>
<dbReference type="GO" id="GO:0003677">
    <property type="term" value="F:DNA binding"/>
    <property type="evidence" value="ECO:0007669"/>
    <property type="project" value="InterPro"/>
</dbReference>
<evidence type="ECO:0000313" key="5">
    <source>
        <dbReference type="Proteomes" id="UP000675554"/>
    </source>
</evidence>
<evidence type="ECO:0000259" key="3">
    <source>
        <dbReference type="Pfam" id="PF13460"/>
    </source>
</evidence>
<evidence type="ECO:0000313" key="4">
    <source>
        <dbReference type="EMBL" id="MBR7677036.1"/>
    </source>
</evidence>
<gene>
    <name evidence="4" type="ORF">KDA82_29370</name>
</gene>
<feature type="domain" description="Transposase IS4-like" evidence="2">
    <location>
        <begin position="125"/>
        <end position="296"/>
    </location>
</feature>
<sequence>MNEILVTGATGHVGSQVVHQLLAAGASVRALVRDPGTAVLPEGAKADGGDLAAPDTLDEALTGADTVFLIWPFLTAEGAPAVLKAIAGRARRLVYVSSSGERENAGRQTDPINQLHADVDTDFWFDSHWILDSTPVECGRSRPTVKRSDMAGWAGYGYRASHSRFFWGLRLYLVCTPTGMPILWTLANPKLDEREVLTAILDREPEMVCDRPGLLVIADKGFTSKEFEAGLPFRGAELPRPLFKREKKRKGESLLKSVRHLIESVNDTLKGQLDLEQHGGRTFEGVAVRVTQHILAMAAAIWHTHKIGQPVIRSLIAYDHRHRNNSSRRPARAAAGRSARRRR</sequence>
<organism evidence="4 5">
    <name type="scientific">Streptomyces daliensis</name>
    <dbReference type="NCBI Taxonomy" id="299421"/>
    <lineage>
        <taxon>Bacteria</taxon>
        <taxon>Bacillati</taxon>
        <taxon>Actinomycetota</taxon>
        <taxon>Actinomycetes</taxon>
        <taxon>Kitasatosporales</taxon>
        <taxon>Streptomycetaceae</taxon>
        <taxon>Streptomyces</taxon>
    </lineage>
</organism>
<dbReference type="PANTHER" id="PTHR48079:SF6">
    <property type="entry name" value="NAD(P)-BINDING DOMAIN-CONTAINING PROTEIN-RELATED"/>
    <property type="match status" value="1"/>
</dbReference>
<reference evidence="4" key="1">
    <citation type="submission" date="2021-04" db="EMBL/GenBank/DDBJ databases">
        <title>Sequencing of actinobacteria type strains.</title>
        <authorList>
            <person name="Nguyen G.-S."/>
            <person name="Wentzel A."/>
        </authorList>
    </citation>
    <scope>NUCLEOTIDE SEQUENCE</scope>
    <source>
        <strain evidence="4">DSM 42095</strain>
    </source>
</reference>
<name>A0A8T4IXH2_9ACTN</name>
<dbReference type="InterPro" id="IPR036291">
    <property type="entry name" value="NAD(P)-bd_dom_sf"/>
</dbReference>
<dbReference type="InterPro" id="IPR002559">
    <property type="entry name" value="Transposase_11"/>
</dbReference>